<feature type="compositionally biased region" description="Basic and acidic residues" evidence="2">
    <location>
        <begin position="26"/>
        <end position="48"/>
    </location>
</feature>
<sequence>MSAKQAAACSGFVPGMVRPTRCKRCFGDVGDHKPKEPIIRRRSLKEGEEANGIGNGPKSRSNSLVQTPEENNVTENNSADVEFILKVKGAMGSRRQSDDARSVSTIDTMCTATTDTTDTTLQFQDSYEDLMDMVNGLRKQLEASEQKVSQLEKEKVELIQRKSAPSVDDKKSLDKAASELLQLRTKLHKAEANTEELKDDNKVLALQVKELEAELDQIKEVKDCSKEELTQLRNKLSQAEALCEEIMEENEHFKKENRDLEQQIEEMHDNFREDHNNEFLEAKRDLDAAQKNCRVLQFKMRKAEKRVEQLELEKSQLDETIKELEKTARTQVDKTKMRNLEEELRVAQELNNRLTKEQAERPKSVGGDEYERLSRDLLDSMEREADLKEQLRYAEEESQSSRKKLAQLEQENEVLIMQVHKMTKGGASTGDAITPEEMKIQMEIQEKEILVYKRRAEDLDHKNEALQKEVRALEIKLINTSTTKLDLSKLPPGSDKSPIGQKVKLLEMEAKELRAKVIEKEREVERLNAELQVQKRKVSKQLMVRSRSLDGDLQQVAPQVDLKRKLQVVEEEAAILKRKISDLEEETERLSEENKRLHTRASRRPTPSPADQLLAENGDLKLKVEELEKKLAGANRTLDTVNARSTEGRPPSGSDKEELNGLRKTLRSKDEQIKSLEEKIKQLSNEFARINKENKKLIENMGYQRRPPRIIKDTATIRELREIIKDLEDEIGDLQISLRSTEITQDGKIADLQKERNRLREDLCTMEARLKNGGGSSGSSSANDEKLRVLTQQLDTLNHTVKQAQVKLKEAQSELTSKTKAIESSHLLNKKLDKEVQQLKDELDVARSSRPGGDRDKERRIREEYERKIERAAAEAKKVLSEELENLRKKLQMTQQQCDKREDEVKRETEKIRTMNQQFRKEKDDWNTKITDLEEKLRSECRRRERLERDHENELKAKAEELVSIQNKIFSMERDYRRLQGRFDDEEHFHNQQLKQLEKDLSKKQQELEDAVNKYEVLEEEHISVRMRLQEDKDRAESIAKQSRHDYERVNMELSTLRESIQSRHEAYTNEKLEFQNYIHEVEGKVKRLQESEVEKQRLRQTLKECEAQIDDYKRSERAHKEEKERLKTRNDELQMKLGEMERTERSLRTLQAGNTQESSELRAKLQHSGHAHKAEVAALRSEYEGKLDIIAGELDSMQGQIISLAKERDNLREQLEEAKKELNRLKGNAVRDERIKSREAAEHAFKKMEELRFQAQEIKNQLDYALSENRKMRIQIDADKSSFEIQVATLKSKLNQYEEAKLLETSRGSNKLYAKTRLELAWEKERQDQQKVLHDAQRILRDLKERLLRAEHEREQHRELLNKQMQKQMSELSEDQITKELLDLQAELDEAKENMRRLRHHYERSRKERERLTNERDEYRAKTLCMNEVHSETSHMAQDFARLVEMIQADGDSAKSRPLRPNNREQIRAELQKLVGRMESITKLTSPAAQIARNQSFKRAVSASDVSQALPFIRAPPRTKSKKAMSLGQGFGSDQKLWAGSGDSLASGISPAGSQTSLQRHATGYDSDASIVSAPAHHYGKPGVSFDSDNDLNQVSDSESLPGHKIVRKKTLKERIMGMKSSMSRLDVTPDRECRAGSLSRTSSSEAPKSVLKYATPKRTGSNSSFTETQV</sequence>
<feature type="region of interest" description="Disordered" evidence="2">
    <location>
        <begin position="635"/>
        <end position="666"/>
    </location>
</feature>
<dbReference type="OrthoDB" id="10036174at2759"/>
<feature type="region of interest" description="Disordered" evidence="2">
    <location>
        <begin position="1583"/>
        <end position="1606"/>
    </location>
</feature>
<feature type="coiled-coil region" evidence="1">
    <location>
        <begin position="787"/>
        <end position="1028"/>
    </location>
</feature>
<reference evidence="3" key="1">
    <citation type="submission" date="2021-01" db="UniProtKB">
        <authorList>
            <consortium name="EnsemblMetazoa"/>
        </authorList>
    </citation>
    <scope>IDENTIFICATION</scope>
</reference>
<dbReference type="InParanoid" id="A0A7M7KUK3"/>
<feature type="region of interest" description="Disordered" evidence="2">
    <location>
        <begin position="1619"/>
        <end position="1672"/>
    </location>
</feature>
<feature type="coiled-coil region" evidence="1">
    <location>
        <begin position="127"/>
        <end position="418"/>
    </location>
</feature>
<proteinExistence type="predicted"/>
<evidence type="ECO:0000313" key="3">
    <source>
        <dbReference type="EnsemblMetazoa" id="XP_022670861"/>
    </source>
</evidence>
<dbReference type="FunCoup" id="A0A7M7KUK3">
    <property type="interactions" value="99"/>
</dbReference>
<protein>
    <submittedName>
        <fullName evidence="3">Uncharacterized protein</fullName>
    </submittedName>
</protein>
<organism evidence="3 4">
    <name type="scientific">Varroa destructor</name>
    <name type="common">Honeybee mite</name>
    <dbReference type="NCBI Taxonomy" id="109461"/>
    <lineage>
        <taxon>Eukaryota</taxon>
        <taxon>Metazoa</taxon>
        <taxon>Ecdysozoa</taxon>
        <taxon>Arthropoda</taxon>
        <taxon>Chelicerata</taxon>
        <taxon>Arachnida</taxon>
        <taxon>Acari</taxon>
        <taxon>Parasitiformes</taxon>
        <taxon>Mesostigmata</taxon>
        <taxon>Gamasina</taxon>
        <taxon>Dermanyssoidea</taxon>
        <taxon>Varroidae</taxon>
        <taxon>Varroa</taxon>
    </lineage>
</organism>
<dbReference type="Proteomes" id="UP000594260">
    <property type="component" value="Unplaced"/>
</dbReference>
<feature type="coiled-coil region" evidence="1">
    <location>
        <begin position="1082"/>
        <end position="1144"/>
    </location>
</feature>
<feature type="coiled-coil region" evidence="1">
    <location>
        <begin position="1327"/>
        <end position="1423"/>
    </location>
</feature>
<name>A0A7M7KUK3_VARDE</name>
<feature type="region of interest" description="Disordered" evidence="2">
    <location>
        <begin position="1543"/>
        <end position="1563"/>
    </location>
</feature>
<feature type="compositionally biased region" description="Polar residues" evidence="2">
    <location>
        <begin position="58"/>
        <end position="77"/>
    </location>
</feature>
<dbReference type="InterPro" id="IPR049885">
    <property type="entry name" value="MTCL1-3"/>
</dbReference>
<keyword evidence="4" id="KW-1185">Reference proteome</keyword>
<evidence type="ECO:0000313" key="4">
    <source>
        <dbReference type="Proteomes" id="UP000594260"/>
    </source>
</evidence>
<dbReference type="KEGG" id="vde:111254375"/>
<evidence type="ECO:0000256" key="1">
    <source>
        <dbReference type="SAM" id="Coils"/>
    </source>
</evidence>
<dbReference type="RefSeq" id="XP_022670861.1">
    <property type="nucleotide sequence ID" value="XM_022815126.1"/>
</dbReference>
<feature type="compositionally biased region" description="Polar residues" evidence="2">
    <location>
        <begin position="1660"/>
        <end position="1672"/>
    </location>
</feature>
<feature type="region of interest" description="Disordered" evidence="2">
    <location>
        <begin position="585"/>
        <end position="617"/>
    </location>
</feature>
<feature type="coiled-coil region" evidence="1">
    <location>
        <begin position="1195"/>
        <end position="1301"/>
    </location>
</feature>
<keyword evidence="1" id="KW-0175">Coiled coil</keyword>
<feature type="compositionally biased region" description="Basic and acidic residues" evidence="2">
    <location>
        <begin position="654"/>
        <end position="666"/>
    </location>
</feature>
<dbReference type="GeneID" id="111254375"/>
<feature type="region of interest" description="Disordered" evidence="2">
    <location>
        <begin position="26"/>
        <end position="77"/>
    </location>
</feature>
<dbReference type="PANTHER" id="PTHR15742:SF5">
    <property type="entry name" value="GIRDIN"/>
    <property type="match status" value="1"/>
</dbReference>
<evidence type="ECO:0000256" key="2">
    <source>
        <dbReference type="SAM" id="MobiDB-lite"/>
    </source>
</evidence>
<accession>A0A7M7KUK3</accession>
<dbReference type="Gene3D" id="1.20.5.170">
    <property type="match status" value="1"/>
</dbReference>
<dbReference type="OMA" id="AESQVQH"/>
<dbReference type="PANTHER" id="PTHR15742">
    <property type="entry name" value="GIRDIN"/>
    <property type="match status" value="1"/>
</dbReference>
<dbReference type="EnsemblMetazoa" id="XM_022815126">
    <property type="protein sequence ID" value="XP_022670861"/>
    <property type="gene ID" value="LOC111254375"/>
</dbReference>